<evidence type="ECO:0000259" key="1">
    <source>
        <dbReference type="Pfam" id="PF01266"/>
    </source>
</evidence>
<dbReference type="SUPFAM" id="SSF51971">
    <property type="entry name" value="Nucleotide-binding domain"/>
    <property type="match status" value="1"/>
</dbReference>
<keyword evidence="3" id="KW-1185">Reference proteome</keyword>
<organism evidence="2 3">
    <name type="scientific">Phnomibacter ginsenosidimutans</name>
    <dbReference type="NCBI Taxonomy" id="2676868"/>
    <lineage>
        <taxon>Bacteria</taxon>
        <taxon>Pseudomonadati</taxon>
        <taxon>Bacteroidota</taxon>
        <taxon>Chitinophagia</taxon>
        <taxon>Chitinophagales</taxon>
        <taxon>Chitinophagaceae</taxon>
        <taxon>Phnomibacter</taxon>
    </lineage>
</organism>
<sequence>MPHAMSFWEKDTWLQPADVLILGGGLLGLWTAIQYKQQQPSKRVVLIDHAPIPTGASTRNAGFACFGSPSEMLYDAQLNGTDAMLQVVEMRYKGIQQLRSTLGDARIGLELCGGFECYTEWPNDFEDKLHELNGWLAPIMGTPQAFAPMHESMHSMQLQGFAGMAGNLLEGAVHSGKLVQAMMQLAQEKGVQCLYGLQHQGWQLGQNNVLETAIGSIPFHQLVITTNAYLSSMQPQLGIKPARGQVLVSKPLEGLKMNGTFHFDEGFYYWRHLGNRILLGGARNADFAGEETLDTGTSVVIQQQLEQFLIRHLPQYFSTDNIAAQIDYRWGGLMAMSESKLPVLQVLSPNVWGAMSCNGMGVAITPVFAAQVVRSLLTNA</sequence>
<dbReference type="Gene3D" id="3.30.9.10">
    <property type="entry name" value="D-Amino Acid Oxidase, subunit A, domain 2"/>
    <property type="match status" value="1"/>
</dbReference>
<dbReference type="PANTHER" id="PTHR13847:SF281">
    <property type="entry name" value="FAD DEPENDENT OXIDOREDUCTASE DOMAIN-CONTAINING PROTEIN"/>
    <property type="match status" value="1"/>
</dbReference>
<dbReference type="GO" id="GO:0005737">
    <property type="term" value="C:cytoplasm"/>
    <property type="evidence" value="ECO:0007669"/>
    <property type="project" value="TreeGrafter"/>
</dbReference>
<accession>A0A6I6G729</accession>
<gene>
    <name evidence="2" type="ORF">GLV81_07440</name>
</gene>
<dbReference type="PANTHER" id="PTHR13847">
    <property type="entry name" value="SARCOSINE DEHYDROGENASE-RELATED"/>
    <property type="match status" value="1"/>
</dbReference>
<evidence type="ECO:0000313" key="2">
    <source>
        <dbReference type="EMBL" id="QGW27954.1"/>
    </source>
</evidence>
<dbReference type="Proteomes" id="UP000426027">
    <property type="component" value="Chromosome"/>
</dbReference>
<dbReference type="KEGG" id="fls:GLV81_07440"/>
<dbReference type="Pfam" id="PF01266">
    <property type="entry name" value="DAO"/>
    <property type="match status" value="1"/>
</dbReference>
<dbReference type="InterPro" id="IPR006076">
    <property type="entry name" value="FAD-dep_OxRdtase"/>
</dbReference>
<dbReference type="InterPro" id="IPR036188">
    <property type="entry name" value="FAD/NAD-bd_sf"/>
</dbReference>
<name>A0A6I6G729_9BACT</name>
<reference evidence="2 3" key="1">
    <citation type="submission" date="2019-11" db="EMBL/GenBank/DDBJ databases">
        <authorList>
            <person name="Im W.T."/>
        </authorList>
    </citation>
    <scope>NUCLEOTIDE SEQUENCE [LARGE SCALE GENOMIC DNA]</scope>
    <source>
        <strain evidence="2 3">SB-02</strain>
    </source>
</reference>
<dbReference type="EMBL" id="CP046566">
    <property type="protein sequence ID" value="QGW27954.1"/>
    <property type="molecule type" value="Genomic_DNA"/>
</dbReference>
<protein>
    <submittedName>
        <fullName evidence="2">FAD-dependent oxidoreductase</fullName>
    </submittedName>
</protein>
<proteinExistence type="predicted"/>
<dbReference type="AlphaFoldDB" id="A0A6I6G729"/>
<evidence type="ECO:0000313" key="3">
    <source>
        <dbReference type="Proteomes" id="UP000426027"/>
    </source>
</evidence>
<feature type="domain" description="FAD dependent oxidoreductase" evidence="1">
    <location>
        <begin position="18"/>
        <end position="372"/>
    </location>
</feature>
<dbReference type="Gene3D" id="3.50.50.60">
    <property type="entry name" value="FAD/NAD(P)-binding domain"/>
    <property type="match status" value="1"/>
</dbReference>
<dbReference type="RefSeq" id="WP_157478209.1">
    <property type="nucleotide sequence ID" value="NZ_CP046566.1"/>
</dbReference>